<evidence type="ECO:0000256" key="1">
    <source>
        <dbReference type="ARBA" id="ARBA00010409"/>
    </source>
</evidence>
<reference evidence="6 7" key="1">
    <citation type="journal article" date="2019" name="Sci. Rep.">
        <title>Comparative genomics of chytrid fungi reveal insights into the obligate biotrophic and pathogenic lifestyle of Synchytrium endobioticum.</title>
        <authorList>
            <person name="van de Vossenberg B.T.L.H."/>
            <person name="Warris S."/>
            <person name="Nguyen H.D.T."/>
            <person name="van Gent-Pelzer M.P.E."/>
            <person name="Joly D.L."/>
            <person name="van de Geest H.C."/>
            <person name="Bonants P.J.M."/>
            <person name="Smith D.S."/>
            <person name="Levesque C.A."/>
            <person name="van der Lee T.A.J."/>
        </authorList>
    </citation>
    <scope>NUCLEOTIDE SEQUENCE [LARGE SCALE GENOMIC DNA]</scope>
    <source>
        <strain evidence="6 7">JEL517</strain>
    </source>
</reference>
<dbReference type="Pfam" id="PF25150">
    <property type="entry name" value="TPR_Trm732"/>
    <property type="match status" value="1"/>
</dbReference>
<dbReference type="PANTHER" id="PTHR14387">
    <property type="entry name" value="THADA/DEATH RECEPTOR INTERACTING PROTEIN"/>
    <property type="match status" value="1"/>
</dbReference>
<protein>
    <submittedName>
        <fullName evidence="6">Uncharacterized protein</fullName>
    </submittedName>
</protein>
<evidence type="ECO:0000259" key="3">
    <source>
        <dbReference type="Pfam" id="PF10350"/>
    </source>
</evidence>
<dbReference type="OrthoDB" id="73997at2759"/>
<evidence type="ECO:0000313" key="6">
    <source>
        <dbReference type="EMBL" id="TPX32415.1"/>
    </source>
</evidence>
<feature type="domain" description="DUF2428" evidence="3">
    <location>
        <begin position="884"/>
        <end position="1085"/>
    </location>
</feature>
<name>A0A507C4Q8_9FUNG</name>
<dbReference type="InterPro" id="IPR019442">
    <property type="entry name" value="THADA/TRM732_DUF2428"/>
</dbReference>
<gene>
    <name evidence="6" type="ORF">SmJEL517_g04444</name>
</gene>
<organism evidence="6 7">
    <name type="scientific">Synchytrium microbalum</name>
    <dbReference type="NCBI Taxonomy" id="1806994"/>
    <lineage>
        <taxon>Eukaryota</taxon>
        <taxon>Fungi</taxon>
        <taxon>Fungi incertae sedis</taxon>
        <taxon>Chytridiomycota</taxon>
        <taxon>Chytridiomycota incertae sedis</taxon>
        <taxon>Chytridiomycetes</taxon>
        <taxon>Synchytriales</taxon>
        <taxon>Synchytriaceae</taxon>
        <taxon>Synchytrium</taxon>
    </lineage>
</organism>
<dbReference type="InterPro" id="IPR056843">
    <property type="entry name" value="THADA-like_TPR"/>
</dbReference>
<proteinExistence type="inferred from homology"/>
<sequence length="1707" mass="190629">MLLDLDVGVRPALGNLFYQILNLGRVESLDFGCVISWDAALLDVMNDLEADASIASSFLSACRALELSVDQHPDRTQFCENLRNWVSYLMPALRRIIDMSSTSENSLNASDELDEMSRSSSLSLGISEGFAALASLAKLGDAWHKSFSSAQGQVVVSAILDCIVDVFRQQIIQDNGQFVAATALVLYMDSFVPVNTWIGVFGHGSQGLPIENATNGVNHRWLTEMSACRQSWNEHAQLSLYQALISSARPATLQSIIPGSDDSLYEALFSRMFAVCSSPQNATIRTYALFAIGVWLDASKRMDSYNGVRKCLTPAVYRKLFDYTLSLWDATSDAAVAKLTAVLDGLLDAAVRLMSDDDLAGQIILDVLKIDWEVKAKYEILGLIQAKFGIGQLLKIQPDLFDICFENMKNRKIAMNIRAFVVRCLRHHMNSLTVAERQPSAMKFWLQPLSKALVSDNHNVRKVLSEAVLPDIIRNAPEAAECLLAELEALGSPLKVSAQFAIYKSLRFLGLESHTSSPSEITLLSAIVHADMNTRIDALGYICEGSKGLEEIDEVDLNAVKKFLVANGAIQSADFRQRFSGYFKKILHRIRRTVYANWRDFLDRQVVIKSASSQQQVLESQIICDELQSKLNMKRDFLEWILSFAIYNTYPGATFQRKESALALLQHYQESEKGFKTSVLLDFRIKTSPFNVNMNTTAVVEALITTLLHDKYTPTRIAAFELLAGLEGELAGYELEQLVKLSTSLMSSKRYSQAESGALLMHLVAIKYGREMKREIHVATSTSATEYSPYDHVMVQVLDLLELQMTDSTSWTISFGLLIALKHLLSSVDYIQLSNEKQQKLFAKQSSRMVSIARRACAIAVPSIMEVSLGEGNDEVDVDIDDEGLEVAYAFRVVKESALMLHALLSNVPFPDDIENECFLEVRDIENAADLLREMAVMARHRGAFTAVTNAFETLCLRLLASKSRHLGSLPKRFLDDLLVMMNSDDVGITRRSAGIPDTIVSILTNEATSSRKPLLKYTMFRLLEMIGNSDSDLSSLQSSAFYTCQVHAFNTLRGMVEDSILGLRLTDSMEDLFATCIQGFHSLNFSVRNSAGMMFSRLLNKTMGPKSDSITAHEFFERFPRLKEVFLNELSSAVDALELSGEVVATLYPILTVLTKLKPATSDLPEAEGSEFKALIHRCVTIDKYQVREMAARCLPAFVTPSSILAVVRELLTSTTAKDQNRSHGCLLQAEALLKSWHNLPASRTADALSTLTNILNESAWLYDSNPCPISQAQYLSIVFEHIFAQDKYDDKPSDFQRIIVQHCLAYIESSDKLKRIGEKRLLSVSVQILVARIQWVDVDERITLERLVVHKNRSVRDTAISALCKASRLAKSNNDIARVIVMQLLDGKVHPHSLNIMLAFLSQWEGFALPSDVMNRFAVILSRVTRDAAPLSIQLLGRVTLFLLEQDDPLTCGVLDLFVHTASNLSIPSEPAPSRKSVATIAGSIIPALVHRPRYQVSYIKLCLVLDTLLVDDDMIVRDLASAIVGDLTGEAPKVAPVSREELMLSVLASGTWIQESLLLIFEYVSDLALGSQRADLVIKTELSNETIVFIHESDNLHREALQDAQLGYQALKILLKPHSQHIHRFIDRLEQNVKYMVEMMVGKLDLSTVPHRPELFVLVARHLMAIRTLLVICRDHKERDVRTRVLKVYDELQACLDDFFIITE</sequence>
<dbReference type="RefSeq" id="XP_031023623.1">
    <property type="nucleotide sequence ID" value="XM_031170372.1"/>
</dbReference>
<keyword evidence="7" id="KW-1185">Reference proteome</keyword>
<dbReference type="GeneID" id="42005669"/>
<accession>A0A507C4Q8</accession>
<dbReference type="GO" id="GO:0005829">
    <property type="term" value="C:cytosol"/>
    <property type="evidence" value="ECO:0007669"/>
    <property type="project" value="TreeGrafter"/>
</dbReference>
<dbReference type="PANTHER" id="PTHR14387:SF0">
    <property type="entry name" value="DUF2428 DOMAIN-CONTAINING PROTEIN"/>
    <property type="match status" value="1"/>
</dbReference>
<dbReference type="GO" id="GO:0030488">
    <property type="term" value="P:tRNA methylation"/>
    <property type="evidence" value="ECO:0007669"/>
    <property type="project" value="TreeGrafter"/>
</dbReference>
<comment type="caution">
    <text evidence="6">The sequence shown here is derived from an EMBL/GenBank/DDBJ whole genome shotgun (WGS) entry which is preliminary data.</text>
</comment>
<dbReference type="STRING" id="1806994.A0A507C4Q8"/>
<dbReference type="Proteomes" id="UP000319731">
    <property type="component" value="Unassembled WGS sequence"/>
</dbReference>
<feature type="domain" description="tRNA (32-2'-O)-methyltransferase regulator THADA-like C-terminal TPR repeats region" evidence="5">
    <location>
        <begin position="1089"/>
        <end position="1234"/>
    </location>
</feature>
<evidence type="ECO:0000313" key="7">
    <source>
        <dbReference type="Proteomes" id="UP000319731"/>
    </source>
</evidence>
<dbReference type="EMBL" id="QEAO01000030">
    <property type="protein sequence ID" value="TPX32415.1"/>
    <property type="molecule type" value="Genomic_DNA"/>
</dbReference>
<dbReference type="Pfam" id="PF10350">
    <property type="entry name" value="DUF2428"/>
    <property type="match status" value="1"/>
</dbReference>
<dbReference type="Pfam" id="PF25151">
    <property type="entry name" value="TPR_Trm732_C"/>
    <property type="match status" value="1"/>
</dbReference>
<comment type="similarity">
    <text evidence="1">Belongs to the THADA family.</text>
</comment>
<dbReference type="InterPro" id="IPR051954">
    <property type="entry name" value="tRNA_methyltransferase_THADA"/>
</dbReference>
<feature type="domain" description="tRNA (32-2'-O)-methyltransferase regulator THADA-like TPR repeats region" evidence="4">
    <location>
        <begin position="442"/>
        <end position="712"/>
    </location>
</feature>
<evidence type="ECO:0000256" key="2">
    <source>
        <dbReference type="ARBA" id="ARBA00022694"/>
    </source>
</evidence>
<evidence type="ECO:0000259" key="5">
    <source>
        <dbReference type="Pfam" id="PF25151"/>
    </source>
</evidence>
<dbReference type="InterPro" id="IPR016024">
    <property type="entry name" value="ARM-type_fold"/>
</dbReference>
<evidence type="ECO:0000259" key="4">
    <source>
        <dbReference type="Pfam" id="PF25150"/>
    </source>
</evidence>
<dbReference type="InterPro" id="IPR056842">
    <property type="entry name" value="THADA-like_TPR_C"/>
</dbReference>
<keyword evidence="2" id="KW-0819">tRNA processing</keyword>
<dbReference type="SUPFAM" id="SSF48371">
    <property type="entry name" value="ARM repeat"/>
    <property type="match status" value="2"/>
</dbReference>